<dbReference type="GO" id="GO:0005737">
    <property type="term" value="C:cytoplasm"/>
    <property type="evidence" value="ECO:0007669"/>
    <property type="project" value="UniProtKB-SubCell"/>
</dbReference>
<accession>W2TD42</accession>
<name>W2TD42_NECAM</name>
<comment type="subcellular location">
    <subcellularLocation>
        <location evidence="2">Cytoplasm</location>
    </subcellularLocation>
    <subcellularLocation>
        <location evidence="1">Nucleus</location>
    </subcellularLocation>
</comment>
<keyword evidence="3" id="KW-0963">Cytoplasm</keyword>
<evidence type="ECO:0000256" key="2">
    <source>
        <dbReference type="ARBA" id="ARBA00004496"/>
    </source>
</evidence>
<proteinExistence type="predicted"/>
<evidence type="ECO:0000256" key="4">
    <source>
        <dbReference type="ARBA" id="ARBA00023242"/>
    </source>
</evidence>
<organism evidence="6 7">
    <name type="scientific">Necator americanus</name>
    <name type="common">Human hookworm</name>
    <dbReference type="NCBI Taxonomy" id="51031"/>
    <lineage>
        <taxon>Eukaryota</taxon>
        <taxon>Metazoa</taxon>
        <taxon>Ecdysozoa</taxon>
        <taxon>Nematoda</taxon>
        <taxon>Chromadorea</taxon>
        <taxon>Rhabditida</taxon>
        <taxon>Rhabditina</taxon>
        <taxon>Rhabditomorpha</taxon>
        <taxon>Strongyloidea</taxon>
        <taxon>Ancylostomatidae</taxon>
        <taxon>Bunostominae</taxon>
        <taxon>Necator</taxon>
    </lineage>
</organism>
<protein>
    <submittedName>
        <fullName evidence="6">PCI domain protein</fullName>
    </submittedName>
</protein>
<dbReference type="EMBL" id="KI659468">
    <property type="protein sequence ID" value="ETN79514.1"/>
    <property type="molecule type" value="Genomic_DNA"/>
</dbReference>
<dbReference type="PANTHER" id="PTHR10758">
    <property type="entry name" value="26S PROTEASOME NON-ATPASE REGULATORY SUBUNIT 3/COP9 SIGNALOSOME COMPLEX SUBUNIT 3"/>
    <property type="match status" value="1"/>
</dbReference>
<feature type="domain" description="PCI" evidence="5">
    <location>
        <begin position="41"/>
        <end position="121"/>
    </location>
</feature>
<evidence type="ECO:0000313" key="6">
    <source>
        <dbReference type="EMBL" id="ETN79514.1"/>
    </source>
</evidence>
<dbReference type="Pfam" id="PF01399">
    <property type="entry name" value="PCI"/>
    <property type="match status" value="1"/>
</dbReference>
<evidence type="ECO:0000313" key="7">
    <source>
        <dbReference type="Proteomes" id="UP000053676"/>
    </source>
</evidence>
<keyword evidence="4" id="KW-0539">Nucleus</keyword>
<dbReference type="Proteomes" id="UP000053676">
    <property type="component" value="Unassembled WGS sequence"/>
</dbReference>
<reference evidence="7" key="1">
    <citation type="journal article" date="2014" name="Nat. Genet.">
        <title>Genome of the human hookworm Necator americanus.</title>
        <authorList>
            <person name="Tang Y.T."/>
            <person name="Gao X."/>
            <person name="Rosa B.A."/>
            <person name="Abubucker S."/>
            <person name="Hallsworth-Pepin K."/>
            <person name="Martin J."/>
            <person name="Tyagi R."/>
            <person name="Heizer E."/>
            <person name="Zhang X."/>
            <person name="Bhonagiri-Palsikar V."/>
            <person name="Minx P."/>
            <person name="Warren W.C."/>
            <person name="Wang Q."/>
            <person name="Zhan B."/>
            <person name="Hotez P.J."/>
            <person name="Sternberg P.W."/>
            <person name="Dougall A."/>
            <person name="Gaze S.T."/>
            <person name="Mulvenna J."/>
            <person name="Sotillo J."/>
            <person name="Ranganathan S."/>
            <person name="Rabelo E.M."/>
            <person name="Wilson R.K."/>
            <person name="Felgner P.L."/>
            <person name="Bethony J."/>
            <person name="Hawdon J.M."/>
            <person name="Gasser R.B."/>
            <person name="Loukas A."/>
            <person name="Mitreva M."/>
        </authorList>
    </citation>
    <scope>NUCLEOTIDE SEQUENCE [LARGE SCALE GENOMIC DNA]</scope>
</reference>
<keyword evidence="7" id="KW-1185">Reference proteome</keyword>
<dbReference type="InterPro" id="IPR000717">
    <property type="entry name" value="PCI_dom"/>
</dbReference>
<sequence length="140" mass="15239">MPLGRSSALTRAWKLVGDPYTALATAIQSTGDKAGAVEKVLNEHRKIFNEDGSVGLISRIVKELREKAVMSVAKSFSSIPLADLAARAHLESDAAVEIMETLFKQGKLLAEISLSEGVVRLEVVPEKINNHDVIAKFERK</sequence>
<dbReference type="InterPro" id="IPR050756">
    <property type="entry name" value="CSN3"/>
</dbReference>
<gene>
    <name evidence="6" type="ORF">NECAME_02633</name>
</gene>
<evidence type="ECO:0000256" key="3">
    <source>
        <dbReference type="ARBA" id="ARBA00022490"/>
    </source>
</evidence>
<dbReference type="STRING" id="51031.W2TD42"/>
<dbReference type="PANTHER" id="PTHR10758:SF1">
    <property type="entry name" value="COP9 SIGNALOSOME COMPLEX SUBUNIT 3"/>
    <property type="match status" value="1"/>
</dbReference>
<dbReference type="OMA" id="DTTVEIM"/>
<evidence type="ECO:0000256" key="1">
    <source>
        <dbReference type="ARBA" id="ARBA00004123"/>
    </source>
</evidence>
<dbReference type="AlphaFoldDB" id="W2TD42"/>
<evidence type="ECO:0000259" key="5">
    <source>
        <dbReference type="Pfam" id="PF01399"/>
    </source>
</evidence>
<dbReference type="OrthoDB" id="29061at2759"/>
<dbReference type="GO" id="GO:0006511">
    <property type="term" value="P:ubiquitin-dependent protein catabolic process"/>
    <property type="evidence" value="ECO:0007669"/>
    <property type="project" value="TreeGrafter"/>
</dbReference>
<dbReference type="KEGG" id="nai:NECAME_02633"/>
<dbReference type="GO" id="GO:0008180">
    <property type="term" value="C:COP9 signalosome"/>
    <property type="evidence" value="ECO:0007669"/>
    <property type="project" value="TreeGrafter"/>
</dbReference>